<keyword evidence="4" id="KW-0560">Oxidoreductase</keyword>
<evidence type="ECO:0000256" key="2">
    <source>
        <dbReference type="ARBA" id="ARBA00022630"/>
    </source>
</evidence>
<protein>
    <recommendedName>
        <fullName evidence="6">FAD-binding domain-containing protein</fullName>
    </recommendedName>
</protein>
<gene>
    <name evidence="7" type="ORF">QTJ16_005761</name>
</gene>
<keyword evidence="3" id="KW-0274">FAD</keyword>
<proteinExistence type="predicted"/>
<feature type="signal peptide" evidence="5">
    <location>
        <begin position="1"/>
        <end position="26"/>
    </location>
</feature>
<dbReference type="GO" id="GO:0071949">
    <property type="term" value="F:FAD binding"/>
    <property type="evidence" value="ECO:0007669"/>
    <property type="project" value="InterPro"/>
</dbReference>
<feature type="chain" id="PRO_5042218272" description="FAD-binding domain-containing protein" evidence="5">
    <location>
        <begin position="27"/>
        <end position="527"/>
    </location>
</feature>
<dbReference type="PANTHER" id="PTHR43004">
    <property type="entry name" value="TRK SYSTEM POTASSIUM UPTAKE PROTEIN"/>
    <property type="match status" value="1"/>
</dbReference>
<evidence type="ECO:0000256" key="4">
    <source>
        <dbReference type="ARBA" id="ARBA00023002"/>
    </source>
</evidence>
<dbReference type="Gene3D" id="3.50.50.60">
    <property type="entry name" value="FAD/NAD(P)-binding domain"/>
    <property type="match status" value="1"/>
</dbReference>
<evidence type="ECO:0000256" key="3">
    <source>
        <dbReference type="ARBA" id="ARBA00022827"/>
    </source>
</evidence>
<dbReference type="EMBL" id="JAUBYV010000009">
    <property type="protein sequence ID" value="KAK2624568.1"/>
    <property type="molecule type" value="Genomic_DNA"/>
</dbReference>
<dbReference type="SUPFAM" id="SSF54373">
    <property type="entry name" value="FAD-linked reductases, C-terminal domain"/>
    <property type="match status" value="1"/>
</dbReference>
<reference evidence="7" key="1">
    <citation type="submission" date="2023-06" db="EMBL/GenBank/DDBJ databases">
        <title>Draft genome of Marssonina rosae.</title>
        <authorList>
            <person name="Cheng Q."/>
        </authorList>
    </citation>
    <scope>NUCLEOTIDE SEQUENCE</scope>
    <source>
        <strain evidence="7">R4</strain>
    </source>
</reference>
<comment type="cofactor">
    <cofactor evidence="1">
        <name>FAD</name>
        <dbReference type="ChEBI" id="CHEBI:57692"/>
    </cofactor>
</comment>
<keyword evidence="5" id="KW-0732">Signal</keyword>
<dbReference type="Gene3D" id="3.30.9.10">
    <property type="entry name" value="D-Amino Acid Oxidase, subunit A, domain 2"/>
    <property type="match status" value="1"/>
</dbReference>
<dbReference type="Pfam" id="PF01494">
    <property type="entry name" value="FAD_binding_3"/>
    <property type="match status" value="1"/>
</dbReference>
<keyword evidence="8" id="KW-1185">Reference proteome</keyword>
<dbReference type="PANTHER" id="PTHR43004:SF19">
    <property type="entry name" value="BINDING MONOOXYGENASE, PUTATIVE (JCVI)-RELATED"/>
    <property type="match status" value="1"/>
</dbReference>
<organism evidence="7 8">
    <name type="scientific">Diplocarpon rosae</name>
    <dbReference type="NCBI Taxonomy" id="946125"/>
    <lineage>
        <taxon>Eukaryota</taxon>
        <taxon>Fungi</taxon>
        <taxon>Dikarya</taxon>
        <taxon>Ascomycota</taxon>
        <taxon>Pezizomycotina</taxon>
        <taxon>Leotiomycetes</taxon>
        <taxon>Helotiales</taxon>
        <taxon>Drepanopezizaceae</taxon>
        <taxon>Diplocarpon</taxon>
    </lineage>
</organism>
<dbReference type="PRINTS" id="PR00420">
    <property type="entry name" value="RNGMNOXGNASE"/>
</dbReference>
<evidence type="ECO:0000256" key="1">
    <source>
        <dbReference type="ARBA" id="ARBA00001974"/>
    </source>
</evidence>
<dbReference type="InterPro" id="IPR002938">
    <property type="entry name" value="FAD-bd"/>
</dbReference>
<dbReference type="AlphaFoldDB" id="A0AAD9SWU1"/>
<dbReference type="Proteomes" id="UP001285354">
    <property type="component" value="Unassembled WGS sequence"/>
</dbReference>
<dbReference type="InterPro" id="IPR036188">
    <property type="entry name" value="FAD/NAD-bd_sf"/>
</dbReference>
<feature type="domain" description="FAD-binding" evidence="6">
    <location>
        <begin position="36"/>
        <end position="367"/>
    </location>
</feature>
<comment type="caution">
    <text evidence="7">The sequence shown here is derived from an EMBL/GenBank/DDBJ whole genome shotgun (WGS) entry which is preliminary data.</text>
</comment>
<keyword evidence="2" id="KW-0285">Flavoprotein</keyword>
<sequence>MFAEARFIMINPILTVLNRCWSLVWGEAQPTIRVEEVDVCVVGAGPTGLATALLCSKLGLSVRIVDKAQGRLILGRADALNARSQQLLSNVGVLPELQALGITCNTSSVFKGGEFTSRQSEWWTSLANTQFREFLMIAQPQVEQALLNKLDLPVKYGTTVKRIEDGRDRATVTCDNLIVEAKYVVGADGAHSFTRNQLGINFVGIKANMRWAVLDTFLQTDFPVCPEIISFEKDGQSRVAWIPRERGLARFYVLLDGGDITQERTEQSIKEHLAPYSVEFAKTEWFSQFDVQERVAETFISEAHQRILLAGDAAHVHSVNGGQGLNTGISDAFALSWRLNLAVRGVSPQALQSYDAERRVVAEGVVNVAAKLVRSTLRTADEYVKIVELSSANITGMGITYPVNGLFTASGSVGDFVTGARCPDFVLSRADKSTVWFYQLFQYGIFAVLSRSDVGLTIPSGLSTHVASWDVSTGPGSEVFSVHVAGEALATTFDLGRTRDVSIVIRPDLYVGYVGADPSEYLRRLTL</sequence>
<dbReference type="InterPro" id="IPR050641">
    <property type="entry name" value="RIFMO-like"/>
</dbReference>
<name>A0AAD9SWU1_9HELO</name>
<dbReference type="SUPFAM" id="SSF51905">
    <property type="entry name" value="FAD/NAD(P)-binding domain"/>
    <property type="match status" value="1"/>
</dbReference>
<evidence type="ECO:0000313" key="8">
    <source>
        <dbReference type="Proteomes" id="UP001285354"/>
    </source>
</evidence>
<dbReference type="GO" id="GO:0016709">
    <property type="term" value="F:oxidoreductase activity, acting on paired donors, with incorporation or reduction of molecular oxygen, NAD(P)H as one donor, and incorporation of one atom of oxygen"/>
    <property type="evidence" value="ECO:0007669"/>
    <property type="project" value="UniProtKB-ARBA"/>
</dbReference>
<evidence type="ECO:0000259" key="6">
    <source>
        <dbReference type="Pfam" id="PF01494"/>
    </source>
</evidence>
<accession>A0AAD9SWU1</accession>
<evidence type="ECO:0000256" key="5">
    <source>
        <dbReference type="SAM" id="SignalP"/>
    </source>
</evidence>
<evidence type="ECO:0000313" key="7">
    <source>
        <dbReference type="EMBL" id="KAK2624568.1"/>
    </source>
</evidence>